<evidence type="ECO:0000313" key="3">
    <source>
        <dbReference type="Proteomes" id="UP000615446"/>
    </source>
</evidence>
<dbReference type="OrthoDB" id="2424176at2759"/>
<organism evidence="2 3">
    <name type="scientific">Rhizophagus clarus</name>
    <dbReference type="NCBI Taxonomy" id="94130"/>
    <lineage>
        <taxon>Eukaryota</taxon>
        <taxon>Fungi</taxon>
        <taxon>Fungi incertae sedis</taxon>
        <taxon>Mucoromycota</taxon>
        <taxon>Glomeromycotina</taxon>
        <taxon>Glomeromycetes</taxon>
        <taxon>Glomerales</taxon>
        <taxon>Glomeraceae</taxon>
        <taxon>Rhizophagus</taxon>
    </lineage>
</organism>
<feature type="transmembrane region" description="Helical" evidence="1">
    <location>
        <begin position="21"/>
        <end position="40"/>
    </location>
</feature>
<sequence length="193" mass="21645">MKKSRFNSIFIKRPTKCCCCIPFQPGTTILCILLFINGIWNASLFLSEIAAYSRHTAREVAVLLGLLYFLVIPVSIFGIYVTRREDEKLLKCDVINACQNDLSYLVPSNSSTVQVAFDPNAPTKKQVDDACVQAVNLSLSLNLFDFIILKMILYFYFGAVVSAYSKSFAQISTDGKEITNSNKEKNVGRHLSY</sequence>
<dbReference type="EMBL" id="BLAL01000172">
    <property type="protein sequence ID" value="GES87883.1"/>
    <property type="molecule type" value="Genomic_DNA"/>
</dbReference>
<keyword evidence="1" id="KW-1133">Transmembrane helix</keyword>
<accession>A0A8H3LM80</accession>
<comment type="caution">
    <text evidence="2">The sequence shown here is derived from an EMBL/GenBank/DDBJ whole genome shotgun (WGS) entry which is preliminary data.</text>
</comment>
<keyword evidence="1" id="KW-0472">Membrane</keyword>
<dbReference type="AlphaFoldDB" id="A0A8H3LM80"/>
<feature type="transmembrane region" description="Helical" evidence="1">
    <location>
        <begin position="60"/>
        <end position="81"/>
    </location>
</feature>
<dbReference type="Proteomes" id="UP000615446">
    <property type="component" value="Unassembled WGS sequence"/>
</dbReference>
<gene>
    <name evidence="2" type="ORF">RCL2_001485300</name>
</gene>
<feature type="transmembrane region" description="Helical" evidence="1">
    <location>
        <begin position="143"/>
        <end position="164"/>
    </location>
</feature>
<proteinExistence type="predicted"/>
<name>A0A8H3LM80_9GLOM</name>
<keyword evidence="1" id="KW-0812">Transmembrane</keyword>
<evidence type="ECO:0000313" key="2">
    <source>
        <dbReference type="EMBL" id="GES87883.1"/>
    </source>
</evidence>
<protein>
    <submittedName>
        <fullName evidence="2">Uncharacterized protein</fullName>
    </submittedName>
</protein>
<reference evidence="2" key="1">
    <citation type="submission" date="2019-10" db="EMBL/GenBank/DDBJ databases">
        <title>Conservation and host-specific expression of non-tandemly repeated heterogenous ribosome RNA gene in arbuscular mycorrhizal fungi.</title>
        <authorList>
            <person name="Maeda T."/>
            <person name="Kobayashi Y."/>
            <person name="Nakagawa T."/>
            <person name="Ezawa T."/>
            <person name="Yamaguchi K."/>
            <person name="Bino T."/>
            <person name="Nishimoto Y."/>
            <person name="Shigenobu S."/>
            <person name="Kawaguchi M."/>
        </authorList>
    </citation>
    <scope>NUCLEOTIDE SEQUENCE</scope>
    <source>
        <strain evidence="2">HR1</strain>
    </source>
</reference>
<evidence type="ECO:0000256" key="1">
    <source>
        <dbReference type="SAM" id="Phobius"/>
    </source>
</evidence>